<dbReference type="RefSeq" id="WP_098343043.1">
    <property type="nucleotide sequence ID" value="NZ_NTRR01000025.1"/>
</dbReference>
<reference evidence="1 2" key="1">
    <citation type="submission" date="2017-09" db="EMBL/GenBank/DDBJ databases">
        <title>Large-scale bioinformatics analysis of Bacillus genomes uncovers conserved roles of natural products in bacterial physiology.</title>
        <authorList>
            <consortium name="Agbiome Team Llc"/>
            <person name="Bleich R.M."/>
            <person name="Grubbs K.J."/>
            <person name="Santa Maria K.C."/>
            <person name="Allen S.E."/>
            <person name="Farag S."/>
            <person name="Shank E.A."/>
            <person name="Bowers A."/>
        </authorList>
    </citation>
    <scope>NUCLEOTIDE SEQUENCE [LARGE SCALE GENOMIC DNA]</scope>
    <source>
        <strain evidence="1 2">AFS022681</strain>
    </source>
</reference>
<organism evidence="1 2">
    <name type="scientific">Bacillus cereus</name>
    <dbReference type="NCBI Taxonomy" id="1396"/>
    <lineage>
        <taxon>Bacteria</taxon>
        <taxon>Bacillati</taxon>
        <taxon>Bacillota</taxon>
        <taxon>Bacilli</taxon>
        <taxon>Bacillales</taxon>
        <taxon>Bacillaceae</taxon>
        <taxon>Bacillus</taxon>
        <taxon>Bacillus cereus group</taxon>
    </lineage>
</organism>
<dbReference type="Proteomes" id="UP000220032">
    <property type="component" value="Unassembled WGS sequence"/>
</dbReference>
<comment type="caution">
    <text evidence="1">The sequence shown here is derived from an EMBL/GenBank/DDBJ whole genome shotgun (WGS) entry which is preliminary data.</text>
</comment>
<accession>A0A2A9A136</accession>
<sequence length="465" mass="54399">MQDFRLTDNLLGLINLRFKYLDNLEGRELFLELIPLRDFLLSTPQFLGVITKSNIELENENNQFIKVEQGVKDELKSLKDSLVSMCPELDDTNYKGNQKSIEMGVDPNYIHTFKRFENLLNNINVGIDKGISIEASGRYNNQRNTKKALDILISKFHHMEQELKSNKQIKSEDICFFNLSLQNVINRYDYAYKKLVNYQNVSFSSSMDYINRIVKEINPQLPIYNSMEDLTEMFQLYTSQPALFEHVRKCVYNDTKPSIEVVQEVRKHLKRVHYGILNGITQNLLHEQVISKYKTRCMWYDKERTRSLLFDKNGEYIRGKEDTLVKDMARYLFDNGYPVLFHVQTENLQTDLMDPSQKYPLLIEGKAYTGSSESTLIRGIAQLHAYMNNFETTHYYIPVAYYVVFRLSGPVYDFPKEIVTNRYRIIPVIIDLGDSSVSGSKQENPPVSIKYEKIIHQIEEINNIK</sequence>
<evidence type="ECO:0000313" key="2">
    <source>
        <dbReference type="Proteomes" id="UP000220032"/>
    </source>
</evidence>
<dbReference type="EMBL" id="NTRR01000025">
    <property type="protein sequence ID" value="PFE14046.1"/>
    <property type="molecule type" value="Genomic_DNA"/>
</dbReference>
<name>A0A2A9A136_BACCE</name>
<gene>
    <name evidence="1" type="ORF">CN307_17605</name>
</gene>
<dbReference type="AlphaFoldDB" id="A0A2A9A136"/>
<evidence type="ECO:0000313" key="1">
    <source>
        <dbReference type="EMBL" id="PFE14046.1"/>
    </source>
</evidence>
<protein>
    <submittedName>
        <fullName evidence="1">Uncharacterized protein</fullName>
    </submittedName>
</protein>
<proteinExistence type="predicted"/>